<name>A0A1U7HIH7_9CHRO</name>
<dbReference type="PROSITE" id="PS00041">
    <property type="entry name" value="HTH_ARAC_FAMILY_1"/>
    <property type="match status" value="1"/>
</dbReference>
<dbReference type="InterPro" id="IPR053142">
    <property type="entry name" value="PchR_regulatory_protein"/>
</dbReference>
<keyword evidence="2" id="KW-0238">DNA-binding</keyword>
<proteinExistence type="predicted"/>
<gene>
    <name evidence="5" type="ORF">NIES1031_18285</name>
</gene>
<comment type="caution">
    <text evidence="5">The sequence shown here is derived from an EMBL/GenBank/DDBJ whole genome shotgun (WGS) entry which is preliminary data.</text>
</comment>
<dbReference type="InterPro" id="IPR018060">
    <property type="entry name" value="HTH_AraC"/>
</dbReference>
<dbReference type="Pfam" id="PF12833">
    <property type="entry name" value="HTH_18"/>
    <property type="match status" value="1"/>
</dbReference>
<keyword evidence="1" id="KW-0805">Transcription regulation</keyword>
<dbReference type="OrthoDB" id="508510at2"/>
<dbReference type="InterPro" id="IPR009057">
    <property type="entry name" value="Homeodomain-like_sf"/>
</dbReference>
<evidence type="ECO:0000259" key="4">
    <source>
        <dbReference type="PROSITE" id="PS01124"/>
    </source>
</evidence>
<evidence type="ECO:0000256" key="3">
    <source>
        <dbReference type="ARBA" id="ARBA00023163"/>
    </source>
</evidence>
<keyword evidence="3" id="KW-0804">Transcription</keyword>
<dbReference type="InterPro" id="IPR018062">
    <property type="entry name" value="HTH_AraC-typ_CS"/>
</dbReference>
<sequence>MPLILSDRDTKTSYPSSYELSVKCSQSVSSAYKRSIDLGHGMHLLVRNYQLEEPLVEEIIYTYSAVELEFGFNLSGKPHQQTSRFSYPGSFLQFEQTNSQTVTGEWLPGQILKIDLHLTAPRDSNTLSSIQMELLPVELRQQFENPDKEFYTDLGILTPEVHLVLQQILNYPYQGEIEQIYLQSKALELIAIQSAYMLKHRDRNQLVKLKSSDVERLHHARDVLINNFENPPSLIDLARLVGMNDCTFKRGFRQVFGTTAFGYLRKHRMIQARQLLLENKMSIAEVACTVGYSHPGYFAAAFRREFGINPSSLRRDVPACD</sequence>
<evidence type="ECO:0000256" key="2">
    <source>
        <dbReference type="ARBA" id="ARBA00023125"/>
    </source>
</evidence>
<dbReference type="SMART" id="SM00342">
    <property type="entry name" value="HTH_ARAC"/>
    <property type="match status" value="1"/>
</dbReference>
<dbReference type="Gene3D" id="1.10.10.60">
    <property type="entry name" value="Homeodomain-like"/>
    <property type="match status" value="2"/>
</dbReference>
<keyword evidence="6" id="KW-1185">Reference proteome</keyword>
<dbReference type="STRING" id="247279.NIES1031_18285"/>
<dbReference type="Proteomes" id="UP000185984">
    <property type="component" value="Unassembled WGS sequence"/>
</dbReference>
<dbReference type="PRINTS" id="PR00032">
    <property type="entry name" value="HTHARAC"/>
</dbReference>
<protein>
    <recommendedName>
        <fullName evidence="4">HTH araC/xylS-type domain-containing protein</fullName>
    </recommendedName>
</protein>
<dbReference type="GO" id="GO:0003700">
    <property type="term" value="F:DNA-binding transcription factor activity"/>
    <property type="evidence" value="ECO:0007669"/>
    <property type="project" value="InterPro"/>
</dbReference>
<dbReference type="PROSITE" id="PS01124">
    <property type="entry name" value="HTH_ARAC_FAMILY_2"/>
    <property type="match status" value="1"/>
</dbReference>
<feature type="domain" description="HTH araC/xylS-type" evidence="4">
    <location>
        <begin position="218"/>
        <end position="316"/>
    </location>
</feature>
<dbReference type="AlphaFoldDB" id="A0A1U7HIH7"/>
<accession>A0A1U7HIH7</accession>
<reference evidence="5 6" key="1">
    <citation type="submission" date="2016-11" db="EMBL/GenBank/DDBJ databases">
        <title>Draft Genome Sequences of Nine Cyanobacterial Strains from Diverse Habitats.</title>
        <authorList>
            <person name="Zhu T."/>
            <person name="Hou S."/>
            <person name="Lu X."/>
            <person name="Hess W.R."/>
        </authorList>
    </citation>
    <scope>NUCLEOTIDE SEQUENCE [LARGE SCALE GENOMIC DNA]</scope>
    <source>
        <strain evidence="5 6">5.2 s.c.1</strain>
    </source>
</reference>
<dbReference type="InterPro" id="IPR020449">
    <property type="entry name" value="Tscrpt_reg_AraC-type_HTH"/>
</dbReference>
<dbReference type="RefSeq" id="WP_073550924.1">
    <property type="nucleotide sequence ID" value="NZ_CAWMVK010000008.1"/>
</dbReference>
<dbReference type="GO" id="GO:0043565">
    <property type="term" value="F:sequence-specific DNA binding"/>
    <property type="evidence" value="ECO:0007669"/>
    <property type="project" value="InterPro"/>
</dbReference>
<evidence type="ECO:0000313" key="6">
    <source>
        <dbReference type="Proteomes" id="UP000185984"/>
    </source>
</evidence>
<dbReference type="SUPFAM" id="SSF46689">
    <property type="entry name" value="Homeodomain-like"/>
    <property type="match status" value="2"/>
</dbReference>
<evidence type="ECO:0000256" key="1">
    <source>
        <dbReference type="ARBA" id="ARBA00023015"/>
    </source>
</evidence>
<dbReference type="PANTHER" id="PTHR47893">
    <property type="entry name" value="REGULATORY PROTEIN PCHR"/>
    <property type="match status" value="1"/>
</dbReference>
<dbReference type="EMBL" id="MRCC01000016">
    <property type="protein sequence ID" value="OKH23392.1"/>
    <property type="molecule type" value="Genomic_DNA"/>
</dbReference>
<organism evidence="5 6">
    <name type="scientific">Chroogloeocystis siderophila 5.2 s.c.1</name>
    <dbReference type="NCBI Taxonomy" id="247279"/>
    <lineage>
        <taxon>Bacteria</taxon>
        <taxon>Bacillati</taxon>
        <taxon>Cyanobacteriota</taxon>
        <taxon>Cyanophyceae</taxon>
        <taxon>Oscillatoriophycideae</taxon>
        <taxon>Chroococcales</taxon>
        <taxon>Chroococcaceae</taxon>
        <taxon>Chroogloeocystis</taxon>
    </lineage>
</organism>
<dbReference type="PANTHER" id="PTHR47893:SF1">
    <property type="entry name" value="REGULATORY PROTEIN PCHR"/>
    <property type="match status" value="1"/>
</dbReference>
<evidence type="ECO:0000313" key="5">
    <source>
        <dbReference type="EMBL" id="OKH23392.1"/>
    </source>
</evidence>